<feature type="chain" id="PRO_5015418423" evidence="1">
    <location>
        <begin position="20"/>
        <end position="183"/>
    </location>
</feature>
<reference evidence="2 3" key="1">
    <citation type="submission" date="2018-01" db="EMBL/GenBank/DDBJ databases">
        <title>A novel member of the phylum Bacteroidetes isolated from glacier ice.</title>
        <authorList>
            <person name="Liu Q."/>
            <person name="Xin Y.-H."/>
        </authorList>
    </citation>
    <scope>NUCLEOTIDE SEQUENCE [LARGE SCALE GENOMIC DNA]</scope>
    <source>
        <strain evidence="2 3">RB1R16</strain>
    </source>
</reference>
<evidence type="ECO:0000256" key="1">
    <source>
        <dbReference type="SAM" id="SignalP"/>
    </source>
</evidence>
<comment type="caution">
    <text evidence="2">The sequence shown here is derived from an EMBL/GenBank/DDBJ whole genome shotgun (WGS) entry which is preliminary data.</text>
</comment>
<evidence type="ECO:0000313" key="3">
    <source>
        <dbReference type="Proteomes" id="UP000239872"/>
    </source>
</evidence>
<protein>
    <submittedName>
        <fullName evidence="2">Uncharacterized protein</fullName>
    </submittedName>
</protein>
<proteinExistence type="predicted"/>
<accession>A0A2S7SU51</accession>
<organism evidence="2 3">
    <name type="scientific">Flavipsychrobacter stenotrophus</name>
    <dbReference type="NCBI Taxonomy" id="2077091"/>
    <lineage>
        <taxon>Bacteria</taxon>
        <taxon>Pseudomonadati</taxon>
        <taxon>Bacteroidota</taxon>
        <taxon>Chitinophagia</taxon>
        <taxon>Chitinophagales</taxon>
        <taxon>Chitinophagaceae</taxon>
        <taxon>Flavipsychrobacter</taxon>
    </lineage>
</organism>
<evidence type="ECO:0000313" key="2">
    <source>
        <dbReference type="EMBL" id="PQJ10258.1"/>
    </source>
</evidence>
<keyword evidence="3" id="KW-1185">Reference proteome</keyword>
<dbReference type="EMBL" id="PPSL01000004">
    <property type="protein sequence ID" value="PQJ10258.1"/>
    <property type="molecule type" value="Genomic_DNA"/>
</dbReference>
<keyword evidence="1" id="KW-0732">Signal</keyword>
<name>A0A2S7SU51_9BACT</name>
<feature type="signal peptide" evidence="1">
    <location>
        <begin position="1"/>
        <end position="19"/>
    </location>
</feature>
<dbReference type="AlphaFoldDB" id="A0A2S7SU51"/>
<dbReference type="RefSeq" id="WP_105040267.1">
    <property type="nucleotide sequence ID" value="NZ_PPSL01000004.1"/>
</dbReference>
<dbReference type="Proteomes" id="UP000239872">
    <property type="component" value="Unassembled WGS sequence"/>
</dbReference>
<dbReference type="OrthoDB" id="1442842at2"/>
<sequence length="183" mass="19936">MKKLSLLIAFGAIVFNSYAQNIPAPEFKNKVMFVDKSNALADLDKTDLSSVLHTNMGGHSEVNIVANGKTSATVHAGSTSETYVVKIEPGIDPETVVELFKFEQTKKNRQILVAEMSMGKDKTVELTKVKLTFKKVSDGVYAVSCKDQLENGEYCFLVNRPNISIMGASSTTALIGYCFRVGA</sequence>
<gene>
    <name evidence="2" type="ORF">CJD36_016365</name>
</gene>